<dbReference type="InterPro" id="IPR013762">
    <property type="entry name" value="Integrase-like_cat_sf"/>
</dbReference>
<evidence type="ECO:0000313" key="9">
    <source>
        <dbReference type="Proteomes" id="UP000422108"/>
    </source>
</evidence>
<dbReference type="AlphaFoldDB" id="A0A5K8A763"/>
<name>A0A5K8A763_9BACT</name>
<dbReference type="PANTHER" id="PTHR30349:SF41">
    <property type="entry name" value="INTEGRASE_RECOMBINASE PROTEIN MJ0367-RELATED"/>
    <property type="match status" value="1"/>
</dbReference>
<gene>
    <name evidence="8" type="primary">xerC_1</name>
    <name evidence="8" type="ORF">DSCOOX_14910</name>
</gene>
<evidence type="ECO:0000256" key="2">
    <source>
        <dbReference type="ARBA" id="ARBA00022908"/>
    </source>
</evidence>
<evidence type="ECO:0000259" key="6">
    <source>
        <dbReference type="PROSITE" id="PS51898"/>
    </source>
</evidence>
<evidence type="ECO:0000256" key="5">
    <source>
        <dbReference type="PROSITE-ProRule" id="PRU01248"/>
    </source>
</evidence>
<dbReference type="InterPro" id="IPR010998">
    <property type="entry name" value="Integrase_recombinase_N"/>
</dbReference>
<comment type="similarity">
    <text evidence="1">Belongs to the 'phage' integrase family.</text>
</comment>
<dbReference type="GO" id="GO:0003677">
    <property type="term" value="F:DNA binding"/>
    <property type="evidence" value="ECO:0007669"/>
    <property type="project" value="UniProtKB-UniRule"/>
</dbReference>
<dbReference type="RefSeq" id="WP_155309636.1">
    <property type="nucleotide sequence ID" value="NZ_AP021879.1"/>
</dbReference>
<dbReference type="Gene3D" id="1.10.150.130">
    <property type="match status" value="1"/>
</dbReference>
<dbReference type="EMBL" id="AP021879">
    <property type="protein sequence ID" value="BBO88311.1"/>
    <property type="molecule type" value="Genomic_DNA"/>
</dbReference>
<dbReference type="InterPro" id="IPR011010">
    <property type="entry name" value="DNA_brk_join_enz"/>
</dbReference>
<dbReference type="PANTHER" id="PTHR30349">
    <property type="entry name" value="PHAGE INTEGRASE-RELATED"/>
    <property type="match status" value="1"/>
</dbReference>
<protein>
    <submittedName>
        <fullName evidence="8">Tyrosine recombinase XerC</fullName>
    </submittedName>
</protein>
<dbReference type="InterPro" id="IPR002104">
    <property type="entry name" value="Integrase_catalytic"/>
</dbReference>
<keyword evidence="9" id="KW-1185">Reference proteome</keyword>
<evidence type="ECO:0000256" key="1">
    <source>
        <dbReference type="ARBA" id="ARBA00008857"/>
    </source>
</evidence>
<organism evidence="8 9">
    <name type="scientific">Desulfosarcina ovata subsp. ovata</name>
    <dbReference type="NCBI Taxonomy" id="2752305"/>
    <lineage>
        <taxon>Bacteria</taxon>
        <taxon>Pseudomonadati</taxon>
        <taxon>Thermodesulfobacteriota</taxon>
        <taxon>Desulfobacteria</taxon>
        <taxon>Desulfobacterales</taxon>
        <taxon>Desulfosarcinaceae</taxon>
        <taxon>Desulfosarcina</taxon>
    </lineage>
</organism>
<sequence>MLENQISGFIAYCKVAGFKNKSIESLSLRINQFNCFINRSGIHDIASIQYCHLRQFVADYRQPSIHIKKARIWALRQFYHYLTLNRLVEKNIATDLAYPKIEKTVPRFLTAAEYEHILEHCTSVADSELGLRNLIIVLLLGTLGLRTNAVIVLNTQDVDVTARLLWVREKGGIARTMLMPTVLCTLMDAYLADRQAVRGPLFLSKRKKRLSARSLQALFAAIADAVGIGKHLHAHLFRHTAATQLNVVAGTDICQQVLGHARRSNTLKYAHLNPHRHAVYMRSHPYIKETL</sequence>
<dbReference type="PROSITE" id="PS51898">
    <property type="entry name" value="TYR_RECOMBINASE"/>
    <property type="match status" value="1"/>
</dbReference>
<accession>A0A5K8A763</accession>
<proteinExistence type="inferred from homology"/>
<evidence type="ECO:0000256" key="4">
    <source>
        <dbReference type="ARBA" id="ARBA00023172"/>
    </source>
</evidence>
<evidence type="ECO:0000259" key="7">
    <source>
        <dbReference type="PROSITE" id="PS51900"/>
    </source>
</evidence>
<dbReference type="InterPro" id="IPR044068">
    <property type="entry name" value="CB"/>
</dbReference>
<dbReference type="GO" id="GO:0015074">
    <property type="term" value="P:DNA integration"/>
    <property type="evidence" value="ECO:0007669"/>
    <property type="project" value="UniProtKB-KW"/>
</dbReference>
<evidence type="ECO:0000313" key="8">
    <source>
        <dbReference type="EMBL" id="BBO88311.1"/>
    </source>
</evidence>
<dbReference type="Pfam" id="PF00589">
    <property type="entry name" value="Phage_integrase"/>
    <property type="match status" value="1"/>
</dbReference>
<keyword evidence="3 5" id="KW-0238">DNA-binding</keyword>
<keyword evidence="2" id="KW-0229">DNA integration</keyword>
<dbReference type="Gene3D" id="1.10.443.10">
    <property type="entry name" value="Intergrase catalytic core"/>
    <property type="match status" value="1"/>
</dbReference>
<feature type="domain" description="Core-binding (CB)" evidence="7">
    <location>
        <begin position="1"/>
        <end position="83"/>
    </location>
</feature>
<dbReference type="PROSITE" id="PS51900">
    <property type="entry name" value="CB"/>
    <property type="match status" value="1"/>
</dbReference>
<dbReference type="InterPro" id="IPR050090">
    <property type="entry name" value="Tyrosine_recombinase_XerCD"/>
</dbReference>
<dbReference type="Proteomes" id="UP000422108">
    <property type="component" value="Chromosome"/>
</dbReference>
<dbReference type="SUPFAM" id="SSF56349">
    <property type="entry name" value="DNA breaking-rejoining enzymes"/>
    <property type="match status" value="1"/>
</dbReference>
<dbReference type="GO" id="GO:0006310">
    <property type="term" value="P:DNA recombination"/>
    <property type="evidence" value="ECO:0007669"/>
    <property type="project" value="UniProtKB-KW"/>
</dbReference>
<feature type="domain" description="Tyr recombinase" evidence="6">
    <location>
        <begin position="104"/>
        <end position="282"/>
    </location>
</feature>
<keyword evidence="4" id="KW-0233">DNA recombination</keyword>
<reference evidence="8 9" key="1">
    <citation type="submission" date="2019-11" db="EMBL/GenBank/DDBJ databases">
        <title>Comparative genomics of hydrocarbon-degrading Desulfosarcina strains.</title>
        <authorList>
            <person name="Watanabe M."/>
            <person name="Kojima H."/>
            <person name="Fukui M."/>
        </authorList>
    </citation>
    <scope>NUCLEOTIDE SEQUENCE [LARGE SCALE GENOMIC DNA]</scope>
    <source>
        <strain evidence="9">oXyS1</strain>
    </source>
</reference>
<evidence type="ECO:0000256" key="3">
    <source>
        <dbReference type="ARBA" id="ARBA00023125"/>
    </source>
</evidence>